<comment type="caution">
    <text evidence="1">The sequence shown here is derived from an EMBL/GenBank/DDBJ whole genome shotgun (WGS) entry which is preliminary data.</text>
</comment>
<reference evidence="1 2" key="1">
    <citation type="journal article" date="2021" name="Hortic Res">
        <title>High-quality reference genome and annotation aids understanding of berry development for evergreen blueberry (Vaccinium darrowii).</title>
        <authorList>
            <person name="Yu J."/>
            <person name="Hulse-Kemp A.M."/>
            <person name="Babiker E."/>
            <person name="Staton M."/>
        </authorList>
    </citation>
    <scope>NUCLEOTIDE SEQUENCE [LARGE SCALE GENOMIC DNA]</scope>
    <source>
        <strain evidence="2">cv. NJ 8807/NJ 8810</strain>
        <tissue evidence="1">Young leaf</tissue>
    </source>
</reference>
<evidence type="ECO:0000313" key="1">
    <source>
        <dbReference type="EMBL" id="KAH7861401.1"/>
    </source>
</evidence>
<protein>
    <submittedName>
        <fullName evidence="1">Uncharacterized protein</fullName>
    </submittedName>
</protein>
<dbReference type="Proteomes" id="UP000828048">
    <property type="component" value="Chromosome 4"/>
</dbReference>
<evidence type="ECO:0000313" key="2">
    <source>
        <dbReference type="Proteomes" id="UP000828048"/>
    </source>
</evidence>
<proteinExistence type="predicted"/>
<name>A0ACB7Z6A8_9ERIC</name>
<keyword evidence="2" id="KW-1185">Reference proteome</keyword>
<accession>A0ACB7Z6A8</accession>
<sequence length="198" mass="22272">MLWNELRGLHFSVDSNPWLLMGDFNAVRRLNERSNPENFDYTAAASFNSCVADIAIDDLPAKVKSALDDFHSFSGLSPNLQKSAVYYSGVSSELKVLLEAILPIPQGHLPVRRPVELGHEISWAIHHVKKKGFSSALYKLAMAGTVYYIWKARNDSVFCNKRYSTDAIFDMIVKDVRDRASSWRKFGKSSANLALCRA</sequence>
<gene>
    <name evidence="1" type="ORF">Vadar_025639</name>
</gene>
<dbReference type="EMBL" id="CM037154">
    <property type="protein sequence ID" value="KAH7861401.1"/>
    <property type="molecule type" value="Genomic_DNA"/>
</dbReference>
<organism evidence="1 2">
    <name type="scientific">Vaccinium darrowii</name>
    <dbReference type="NCBI Taxonomy" id="229202"/>
    <lineage>
        <taxon>Eukaryota</taxon>
        <taxon>Viridiplantae</taxon>
        <taxon>Streptophyta</taxon>
        <taxon>Embryophyta</taxon>
        <taxon>Tracheophyta</taxon>
        <taxon>Spermatophyta</taxon>
        <taxon>Magnoliopsida</taxon>
        <taxon>eudicotyledons</taxon>
        <taxon>Gunneridae</taxon>
        <taxon>Pentapetalae</taxon>
        <taxon>asterids</taxon>
        <taxon>Ericales</taxon>
        <taxon>Ericaceae</taxon>
        <taxon>Vaccinioideae</taxon>
        <taxon>Vaccinieae</taxon>
        <taxon>Vaccinium</taxon>
    </lineage>
</organism>